<dbReference type="Pfam" id="PF04542">
    <property type="entry name" value="Sigma70_r2"/>
    <property type="match status" value="1"/>
</dbReference>
<evidence type="ECO:0000256" key="2">
    <source>
        <dbReference type="ARBA" id="ARBA00023082"/>
    </source>
</evidence>
<dbReference type="PROSITE" id="PS00716">
    <property type="entry name" value="SIGMA70_2"/>
    <property type="match status" value="1"/>
</dbReference>
<comment type="similarity">
    <text evidence="5">Belongs to the sigma-70 factor family.</text>
</comment>
<dbReference type="GO" id="GO:0003677">
    <property type="term" value="F:DNA binding"/>
    <property type="evidence" value="ECO:0007669"/>
    <property type="project" value="UniProtKB-KW"/>
</dbReference>
<evidence type="ECO:0000259" key="7">
    <source>
        <dbReference type="PROSITE" id="PS00716"/>
    </source>
</evidence>
<dbReference type="InterPro" id="IPR007630">
    <property type="entry name" value="RNA_pol_sigma70_r4"/>
</dbReference>
<dbReference type="NCBIfam" id="NF005413">
    <property type="entry name" value="PRK06986.1"/>
    <property type="match status" value="1"/>
</dbReference>
<organism evidence="8 9">
    <name type="scientific">Pseudodesulfovibrio alkaliphilus</name>
    <dbReference type="NCBI Taxonomy" id="2661613"/>
    <lineage>
        <taxon>Bacteria</taxon>
        <taxon>Pseudomonadati</taxon>
        <taxon>Thermodesulfobacteriota</taxon>
        <taxon>Desulfovibrionia</taxon>
        <taxon>Desulfovibrionales</taxon>
        <taxon>Desulfovibrionaceae</taxon>
    </lineage>
</organism>
<name>A0A7K1KLZ5_9BACT</name>
<dbReference type="NCBIfam" id="TIGR02479">
    <property type="entry name" value="FliA_WhiG"/>
    <property type="match status" value="1"/>
</dbReference>
<dbReference type="PRINTS" id="PR00046">
    <property type="entry name" value="SIGMA70FCT"/>
</dbReference>
<evidence type="ECO:0000256" key="3">
    <source>
        <dbReference type="ARBA" id="ARBA00023125"/>
    </source>
</evidence>
<dbReference type="InterPro" id="IPR012845">
    <property type="entry name" value="RNA_pol_sigma_FliA_WhiG"/>
</dbReference>
<dbReference type="Pfam" id="PF04545">
    <property type="entry name" value="Sigma70_r4"/>
    <property type="match status" value="1"/>
</dbReference>
<feature type="domain" description="RNA polymerase sigma-70" evidence="6">
    <location>
        <begin position="66"/>
        <end position="79"/>
    </location>
</feature>
<keyword evidence="4 5" id="KW-0804">Transcription</keyword>
<dbReference type="Gene3D" id="1.10.1740.10">
    <property type="match status" value="1"/>
</dbReference>
<dbReference type="PANTHER" id="PTHR30385">
    <property type="entry name" value="SIGMA FACTOR F FLAGELLAR"/>
    <property type="match status" value="1"/>
</dbReference>
<dbReference type="CDD" id="cd06171">
    <property type="entry name" value="Sigma70_r4"/>
    <property type="match status" value="1"/>
</dbReference>
<evidence type="ECO:0000256" key="5">
    <source>
        <dbReference type="RuleBase" id="RU362124"/>
    </source>
</evidence>
<evidence type="ECO:0000313" key="8">
    <source>
        <dbReference type="EMBL" id="MUM77060.1"/>
    </source>
</evidence>
<comment type="caution">
    <text evidence="8">The sequence shown here is derived from an EMBL/GenBank/DDBJ whole genome shotgun (WGS) entry which is preliminary data.</text>
</comment>
<dbReference type="EMBL" id="WODC01000002">
    <property type="protein sequence ID" value="MUM77060.1"/>
    <property type="molecule type" value="Genomic_DNA"/>
</dbReference>
<keyword evidence="3 5" id="KW-0238">DNA-binding</keyword>
<dbReference type="SUPFAM" id="SSF88659">
    <property type="entry name" value="Sigma3 and sigma4 domains of RNA polymerase sigma factors"/>
    <property type="match status" value="2"/>
</dbReference>
<dbReference type="InterPro" id="IPR013324">
    <property type="entry name" value="RNA_pol_sigma_r3/r4-like"/>
</dbReference>
<proteinExistence type="inferred from homology"/>
<dbReference type="RefSeq" id="WP_155932800.1">
    <property type="nucleotide sequence ID" value="NZ_WODC01000002.1"/>
</dbReference>
<dbReference type="Gene3D" id="1.20.140.160">
    <property type="match status" value="1"/>
</dbReference>
<dbReference type="PROSITE" id="PS00715">
    <property type="entry name" value="SIGMA70_1"/>
    <property type="match status" value="1"/>
</dbReference>
<keyword evidence="9" id="KW-1185">Reference proteome</keyword>
<comment type="function">
    <text evidence="5">Sigma factors are initiation factors that promote the attachment of RNA polymerase to specific initiation sites and are then released.</text>
</comment>
<evidence type="ECO:0000259" key="6">
    <source>
        <dbReference type="PROSITE" id="PS00715"/>
    </source>
</evidence>
<evidence type="ECO:0000256" key="4">
    <source>
        <dbReference type="ARBA" id="ARBA00023163"/>
    </source>
</evidence>
<dbReference type="NCBIfam" id="TIGR02937">
    <property type="entry name" value="sigma70-ECF"/>
    <property type="match status" value="1"/>
</dbReference>
<gene>
    <name evidence="8" type="ORF">GKC30_05390</name>
</gene>
<keyword evidence="1 5" id="KW-0805">Transcription regulation</keyword>
<feature type="domain" description="RNA polymerase sigma-70" evidence="7">
    <location>
        <begin position="224"/>
        <end position="250"/>
    </location>
</feature>
<sequence length="261" mass="29809">MAISNSSGKSCSSRNDPWRDLELGARGWDDFSPRDREDIVRHYAPKIRILALRLKAKLPQSVELCELISAGSLGLLDALGKFNASRGIKFDTYSENRIKGAMLDELRRMDWFSRGLRQKVKALEDAQRQVEHETGATATMEQLQRITGMSEKEVRHGLEALHNQMCLSLDSFHENVIGRKAMTEDEPFQSTAFQEIVDKVASLIEELTPREKLVISLYYGEELNMKETAEVMDITEGRVSQLHSQALTKLRKTFRSRYETE</sequence>
<dbReference type="AlphaFoldDB" id="A0A7K1KLZ5"/>
<evidence type="ECO:0000313" key="9">
    <source>
        <dbReference type="Proteomes" id="UP000461162"/>
    </source>
</evidence>
<protein>
    <recommendedName>
        <fullName evidence="5">RNA polymerase sigma factor</fullName>
    </recommendedName>
</protein>
<dbReference type="PIRSF" id="PIRSF000770">
    <property type="entry name" value="RNA_pol_sigma-SigE/K"/>
    <property type="match status" value="1"/>
</dbReference>
<keyword evidence="2 5" id="KW-0731">Sigma factor</keyword>
<dbReference type="GO" id="GO:0016987">
    <property type="term" value="F:sigma factor activity"/>
    <property type="evidence" value="ECO:0007669"/>
    <property type="project" value="UniProtKB-KW"/>
</dbReference>
<dbReference type="PANTHER" id="PTHR30385:SF7">
    <property type="entry name" value="RNA POLYMERASE SIGMA FACTOR FLIA"/>
    <property type="match status" value="1"/>
</dbReference>
<accession>A0A7K1KLZ5</accession>
<dbReference type="GO" id="GO:0003899">
    <property type="term" value="F:DNA-directed RNA polymerase activity"/>
    <property type="evidence" value="ECO:0007669"/>
    <property type="project" value="InterPro"/>
</dbReference>
<dbReference type="SUPFAM" id="SSF88946">
    <property type="entry name" value="Sigma2 domain of RNA polymerase sigma factors"/>
    <property type="match status" value="1"/>
</dbReference>
<dbReference type="Proteomes" id="UP000461162">
    <property type="component" value="Unassembled WGS sequence"/>
</dbReference>
<reference evidence="8 9" key="1">
    <citation type="submission" date="2019-11" db="EMBL/GenBank/DDBJ databases">
        <title>Pseudodesulfovibrio alkaliphilus, sp. nov., an alkaliphilic sulfate-reducing bacteria from mud volcano of Taman peninsula, Russia.</title>
        <authorList>
            <person name="Frolova A."/>
            <person name="Merkel A.Y."/>
            <person name="Slobodkin A.I."/>
        </authorList>
    </citation>
    <scope>NUCLEOTIDE SEQUENCE [LARGE SCALE GENOMIC DNA]</scope>
    <source>
        <strain evidence="8 9">F-1</strain>
    </source>
</reference>
<dbReference type="InterPro" id="IPR000943">
    <property type="entry name" value="RNA_pol_sigma70"/>
</dbReference>
<dbReference type="GO" id="GO:0006352">
    <property type="term" value="P:DNA-templated transcription initiation"/>
    <property type="evidence" value="ECO:0007669"/>
    <property type="project" value="InterPro"/>
</dbReference>
<dbReference type="InterPro" id="IPR014284">
    <property type="entry name" value="RNA_pol_sigma-70_dom"/>
</dbReference>
<dbReference type="InterPro" id="IPR007627">
    <property type="entry name" value="RNA_pol_sigma70_r2"/>
</dbReference>
<dbReference type="InterPro" id="IPR013325">
    <property type="entry name" value="RNA_pol_sigma_r2"/>
</dbReference>
<evidence type="ECO:0000256" key="1">
    <source>
        <dbReference type="ARBA" id="ARBA00023015"/>
    </source>
</evidence>